<reference evidence="11 14" key="2">
    <citation type="submission" date="2019-12" db="EMBL/GenBank/DDBJ databases">
        <title>Enteriobacteria Tanzani isolates_10432.</title>
        <authorList>
            <person name="Subbiah M."/>
            <person name="Call D."/>
        </authorList>
    </citation>
    <scope>NUCLEOTIDE SEQUENCE [LARGE SCALE GENOMIC DNA]</scope>
    <source>
        <strain evidence="11 14">10432wG8</strain>
    </source>
</reference>
<dbReference type="PANTHER" id="PTHR30251:SF11">
    <property type="entry name" value="CHAPERONE PROTEIN FIMC-RELATED"/>
    <property type="match status" value="1"/>
</dbReference>
<dbReference type="InterPro" id="IPR018046">
    <property type="entry name" value="Pili_assmbl_chaperone_CS"/>
</dbReference>
<gene>
    <name evidence="11" type="ORF">GQM21_24475</name>
</gene>
<protein>
    <submittedName>
        <fullName evidence="12">Chaperone FimC</fullName>
    </submittedName>
    <submittedName>
        <fullName evidence="11">Fimbria/pilus periplasmic chaperone</fullName>
    </submittedName>
</protein>
<dbReference type="Proteomes" id="UP000462271">
    <property type="component" value="Unassembled WGS sequence"/>
</dbReference>
<dbReference type="Gene3D" id="2.60.40.10">
    <property type="entry name" value="Immunoglobulins"/>
    <property type="match status" value="2"/>
</dbReference>
<reference evidence="12" key="1">
    <citation type="submission" date="2019-08" db="EMBL/GenBank/DDBJ databases">
        <authorList>
            <person name="Yao H."/>
        </authorList>
    </citation>
    <scope>NUCLEOTIDE SEQUENCE</scope>
    <source>
        <strain evidence="12">4M18F</strain>
        <strain evidence="13">4M8F</strain>
        <plasmid evidence="12">p4M18F</plasmid>
        <plasmid evidence="13">p4M8F</plasmid>
    </source>
</reference>
<dbReference type="GO" id="GO:0030288">
    <property type="term" value="C:outer membrane-bounded periplasmic space"/>
    <property type="evidence" value="ECO:0007669"/>
    <property type="project" value="InterPro"/>
</dbReference>
<dbReference type="PRINTS" id="PR00969">
    <property type="entry name" value="CHAPERONPILI"/>
</dbReference>
<evidence type="ECO:0000313" key="14">
    <source>
        <dbReference type="Proteomes" id="UP000462271"/>
    </source>
</evidence>
<evidence type="ECO:0000313" key="11">
    <source>
        <dbReference type="EMBL" id="MWL00274.1"/>
    </source>
</evidence>
<evidence type="ECO:0000256" key="7">
    <source>
        <dbReference type="RuleBase" id="RU003918"/>
    </source>
</evidence>
<dbReference type="SUPFAM" id="SSF49584">
    <property type="entry name" value="Periplasmic chaperone C-domain"/>
    <property type="match status" value="1"/>
</dbReference>
<dbReference type="AlphaFoldDB" id="A0A6G6AJG6"/>
<dbReference type="PROSITE" id="PS00635">
    <property type="entry name" value="PILI_CHAPERONE"/>
    <property type="match status" value="1"/>
</dbReference>
<sequence length="234" mass="25788">MFKIKSRVLNYLIPFLAFSFLLSSFAANAGIALGATRVVYPAGAKQAQLSVINTENNSAFLIQSWVSNASGQKSKSFVITPPLFLMKGKKENILRIVDVTNGSLPKDRESLFWVSVKAIPSVDKDKMAENKLQLAIVNRIKLFYRPNNLPIAPEAAPEKLTFSKSARGVQIKNPTPYYQTLTDFYVGSNKLEGVMVPPMGSETVKVANTSESKVSYRVINDFGAFSAKIEKSLQ</sequence>
<dbReference type="InterPro" id="IPR036316">
    <property type="entry name" value="Pili_assmbl_chap_C_dom_sf"/>
</dbReference>
<accession>A0A6G6AJG6</accession>
<geneLocation type="plasmid" evidence="13">
    <name>p4M8F</name>
</geneLocation>
<dbReference type="SUPFAM" id="SSF49354">
    <property type="entry name" value="PapD-like"/>
    <property type="match status" value="1"/>
</dbReference>
<feature type="domain" description="Pili assembly chaperone C-terminal" evidence="10">
    <location>
        <begin position="171"/>
        <end position="224"/>
    </location>
</feature>
<dbReference type="GO" id="GO:0071555">
    <property type="term" value="P:cell wall organization"/>
    <property type="evidence" value="ECO:0007669"/>
    <property type="project" value="InterPro"/>
</dbReference>
<dbReference type="InterPro" id="IPR016148">
    <property type="entry name" value="Pili_assmbl_chaperone_C"/>
</dbReference>
<comment type="similarity">
    <text evidence="2 7">Belongs to the periplasmic pilus chaperone family.</text>
</comment>
<evidence type="ECO:0000256" key="2">
    <source>
        <dbReference type="ARBA" id="ARBA00007399"/>
    </source>
</evidence>
<dbReference type="EMBL" id="WTML01000193">
    <property type="protein sequence ID" value="MWL00274.1"/>
    <property type="molecule type" value="Genomic_DNA"/>
</dbReference>
<feature type="domain" description="Pili assembly chaperone N-terminal" evidence="9">
    <location>
        <begin position="30"/>
        <end position="149"/>
    </location>
</feature>
<dbReference type="InterPro" id="IPR050643">
    <property type="entry name" value="Periplasmic_pilus_chap"/>
</dbReference>
<name>A0A6G6AJG6_ECOLX</name>
<evidence type="ECO:0000256" key="8">
    <source>
        <dbReference type="SAM" id="SignalP"/>
    </source>
</evidence>
<evidence type="ECO:0000256" key="4">
    <source>
        <dbReference type="ARBA" id="ARBA00022729"/>
    </source>
</evidence>
<keyword evidence="6 7" id="KW-0143">Chaperone</keyword>
<dbReference type="RefSeq" id="WP_032214677.1">
    <property type="nucleotide sequence ID" value="NZ_AP027874.1"/>
</dbReference>
<dbReference type="Pfam" id="PF02753">
    <property type="entry name" value="PapD_C"/>
    <property type="match status" value="1"/>
</dbReference>
<evidence type="ECO:0000259" key="9">
    <source>
        <dbReference type="Pfam" id="PF00345"/>
    </source>
</evidence>
<dbReference type="InterPro" id="IPR001829">
    <property type="entry name" value="Pili_assmbl_chaperone_bac"/>
</dbReference>
<dbReference type="EMBL" id="MN256758">
    <property type="protein sequence ID" value="QID22760.1"/>
    <property type="molecule type" value="Genomic_DNA"/>
</dbReference>
<dbReference type="InterPro" id="IPR008962">
    <property type="entry name" value="PapD-like_sf"/>
</dbReference>
<dbReference type="InterPro" id="IPR013783">
    <property type="entry name" value="Ig-like_fold"/>
</dbReference>
<evidence type="ECO:0000259" key="10">
    <source>
        <dbReference type="Pfam" id="PF02753"/>
    </source>
</evidence>
<geneLocation type="plasmid" evidence="12">
    <name>p4M18F</name>
</geneLocation>
<organism evidence="12">
    <name type="scientific">Escherichia coli</name>
    <dbReference type="NCBI Taxonomy" id="562"/>
    <lineage>
        <taxon>Bacteria</taxon>
        <taxon>Pseudomonadati</taxon>
        <taxon>Pseudomonadota</taxon>
        <taxon>Gammaproteobacteria</taxon>
        <taxon>Enterobacterales</taxon>
        <taxon>Enterobacteriaceae</taxon>
        <taxon>Escherichia</taxon>
    </lineage>
</organism>
<keyword evidence="3" id="KW-1029">Fimbrium biogenesis</keyword>
<keyword evidence="4 8" id="KW-0732">Signal</keyword>
<dbReference type="PANTHER" id="PTHR30251">
    <property type="entry name" value="PILUS ASSEMBLY CHAPERONE"/>
    <property type="match status" value="1"/>
</dbReference>
<evidence type="ECO:0000256" key="5">
    <source>
        <dbReference type="ARBA" id="ARBA00022764"/>
    </source>
</evidence>
<keyword evidence="12" id="KW-0614">Plasmid</keyword>
<evidence type="ECO:0000313" key="13">
    <source>
        <dbReference type="EMBL" id="QID22760.1"/>
    </source>
</evidence>
<proteinExistence type="inferred from homology"/>
<evidence type="ECO:0000313" key="12">
    <source>
        <dbReference type="EMBL" id="QID22267.1"/>
    </source>
</evidence>
<dbReference type="EMBL" id="MN256757">
    <property type="protein sequence ID" value="QID22267.1"/>
    <property type="molecule type" value="Genomic_DNA"/>
</dbReference>
<dbReference type="InterPro" id="IPR016147">
    <property type="entry name" value="Pili_assmbl_chaperone_N"/>
</dbReference>
<dbReference type="FunFam" id="2.60.40.10:FF:000458">
    <property type="entry name" value="Molecular chaperone FimC"/>
    <property type="match status" value="1"/>
</dbReference>
<feature type="chain" id="PRO_5036385244" evidence="8">
    <location>
        <begin position="30"/>
        <end position="234"/>
    </location>
</feature>
<evidence type="ECO:0000256" key="1">
    <source>
        <dbReference type="ARBA" id="ARBA00004418"/>
    </source>
</evidence>
<evidence type="ECO:0000256" key="6">
    <source>
        <dbReference type="ARBA" id="ARBA00023186"/>
    </source>
</evidence>
<evidence type="ECO:0000256" key="3">
    <source>
        <dbReference type="ARBA" id="ARBA00022558"/>
    </source>
</evidence>
<feature type="signal peptide" evidence="8">
    <location>
        <begin position="1"/>
        <end position="29"/>
    </location>
</feature>
<dbReference type="Pfam" id="PF00345">
    <property type="entry name" value="PapD_N"/>
    <property type="match status" value="1"/>
</dbReference>
<comment type="subcellular location">
    <subcellularLocation>
        <location evidence="1 7">Periplasm</location>
    </subcellularLocation>
</comment>
<keyword evidence="5" id="KW-0574">Periplasm</keyword>